<dbReference type="InterPro" id="IPR043502">
    <property type="entry name" value="DNA/RNA_pol_sf"/>
</dbReference>
<dbReference type="InterPro" id="IPR006011">
    <property type="entry name" value="Syntaxin_N"/>
</dbReference>
<dbReference type="InterPro" id="IPR013103">
    <property type="entry name" value="RVT_2"/>
</dbReference>
<dbReference type="Proteomes" id="UP001418222">
    <property type="component" value="Unassembled WGS sequence"/>
</dbReference>
<comment type="caution">
    <text evidence="4">The sequence shown here is derived from an EMBL/GenBank/DDBJ whole genome shotgun (WGS) entry which is preliminary data.</text>
</comment>
<feature type="domain" description="Syntaxin N-terminal" evidence="3">
    <location>
        <begin position="26"/>
        <end position="68"/>
    </location>
</feature>
<feature type="domain" description="Reverse transcriptase Ty1/copia-type" evidence="2">
    <location>
        <begin position="141"/>
        <end position="253"/>
    </location>
</feature>
<evidence type="ECO:0000256" key="1">
    <source>
        <dbReference type="SAM" id="MobiDB-lite"/>
    </source>
</evidence>
<evidence type="ECO:0000259" key="3">
    <source>
        <dbReference type="Pfam" id="PF14523"/>
    </source>
</evidence>
<dbReference type="Pfam" id="PF14523">
    <property type="entry name" value="Syntaxin_2"/>
    <property type="match status" value="1"/>
</dbReference>
<evidence type="ECO:0000313" key="5">
    <source>
        <dbReference type="Proteomes" id="UP001418222"/>
    </source>
</evidence>
<evidence type="ECO:0000259" key="2">
    <source>
        <dbReference type="Pfam" id="PF07727"/>
    </source>
</evidence>
<name>A0AAP0C1Y7_9ASPA</name>
<proteinExistence type="predicted"/>
<dbReference type="Pfam" id="PF07727">
    <property type="entry name" value="RVT_2"/>
    <property type="match status" value="1"/>
</dbReference>
<organism evidence="4 5">
    <name type="scientific">Platanthera zijinensis</name>
    <dbReference type="NCBI Taxonomy" id="2320716"/>
    <lineage>
        <taxon>Eukaryota</taxon>
        <taxon>Viridiplantae</taxon>
        <taxon>Streptophyta</taxon>
        <taxon>Embryophyta</taxon>
        <taxon>Tracheophyta</taxon>
        <taxon>Spermatophyta</taxon>
        <taxon>Magnoliopsida</taxon>
        <taxon>Liliopsida</taxon>
        <taxon>Asparagales</taxon>
        <taxon>Orchidaceae</taxon>
        <taxon>Orchidoideae</taxon>
        <taxon>Orchideae</taxon>
        <taxon>Orchidinae</taxon>
        <taxon>Platanthera</taxon>
    </lineage>
</organism>
<gene>
    <name evidence="4" type="primary">SYP22</name>
    <name evidence="4" type="ORF">KSP39_PZI001302</name>
</gene>
<dbReference type="EMBL" id="JBBWWQ010000001">
    <property type="protein sequence ID" value="KAK8956530.1"/>
    <property type="molecule type" value="Genomic_DNA"/>
</dbReference>
<dbReference type="AlphaFoldDB" id="A0AAP0C1Y7"/>
<dbReference type="PANTHER" id="PTHR11439:SF463">
    <property type="entry name" value="REVERSE TRANSCRIPTASE TY1_COPIA-TYPE DOMAIN-CONTAINING PROTEIN"/>
    <property type="match status" value="1"/>
</dbReference>
<dbReference type="SUPFAM" id="SSF56672">
    <property type="entry name" value="DNA/RNA polymerases"/>
    <property type="match status" value="1"/>
</dbReference>
<dbReference type="GO" id="GO:0016020">
    <property type="term" value="C:membrane"/>
    <property type="evidence" value="ECO:0007669"/>
    <property type="project" value="InterPro"/>
</dbReference>
<evidence type="ECO:0000313" key="4">
    <source>
        <dbReference type="EMBL" id="KAK8956530.1"/>
    </source>
</evidence>
<dbReference type="Gene3D" id="1.20.58.70">
    <property type="match status" value="1"/>
</dbReference>
<feature type="region of interest" description="Disordered" evidence="1">
    <location>
        <begin position="1"/>
        <end position="21"/>
    </location>
</feature>
<sequence>MGFQDLESGRQPLGRSNFVNSKQDPTQAVAAGVFQINTAVSTFQRLVNTLGTPKDTPELRQKLLHLVRRFQARVWSERRRTARKQMLSGDICSVCSRSKGKSPLALRFDPCLPPPVRDSRFHPPAAPATAAPNEAWSPRGLFDKFSQTVSAVEFTRSSADFSLFTRHRPTCTLILLVYVDDILNTGDDLTGIHMIKQQLLTVFQIKDLENLRYFLGLEVAQRPDKLALSQRKYCFDLLHDAGYSRCKPVDGPMDINHKLCAHASDSDFLLTNLEYYRRLVRKLIYLTVTRPDILFVVGVVSRFMHESCISHLQAVERILRYLKTAPEDLYTSLLCLPYL</sequence>
<keyword evidence="5" id="KW-1185">Reference proteome</keyword>
<reference evidence="4 5" key="1">
    <citation type="journal article" date="2022" name="Nat. Plants">
        <title>Genomes of leafy and leafless Platanthera orchids illuminate the evolution of mycoheterotrophy.</title>
        <authorList>
            <person name="Li M.H."/>
            <person name="Liu K.W."/>
            <person name="Li Z."/>
            <person name="Lu H.C."/>
            <person name="Ye Q.L."/>
            <person name="Zhang D."/>
            <person name="Wang J.Y."/>
            <person name="Li Y.F."/>
            <person name="Zhong Z.M."/>
            <person name="Liu X."/>
            <person name="Yu X."/>
            <person name="Liu D.K."/>
            <person name="Tu X.D."/>
            <person name="Liu B."/>
            <person name="Hao Y."/>
            <person name="Liao X.Y."/>
            <person name="Jiang Y.T."/>
            <person name="Sun W.H."/>
            <person name="Chen J."/>
            <person name="Chen Y.Q."/>
            <person name="Ai Y."/>
            <person name="Zhai J.W."/>
            <person name="Wu S.S."/>
            <person name="Zhou Z."/>
            <person name="Hsiao Y.Y."/>
            <person name="Wu W.L."/>
            <person name="Chen Y.Y."/>
            <person name="Lin Y.F."/>
            <person name="Hsu J.L."/>
            <person name="Li C.Y."/>
            <person name="Wang Z.W."/>
            <person name="Zhao X."/>
            <person name="Zhong W.Y."/>
            <person name="Ma X.K."/>
            <person name="Ma L."/>
            <person name="Huang J."/>
            <person name="Chen G.Z."/>
            <person name="Huang M.Z."/>
            <person name="Huang L."/>
            <person name="Peng D.H."/>
            <person name="Luo Y.B."/>
            <person name="Zou S.Q."/>
            <person name="Chen S.P."/>
            <person name="Lan S."/>
            <person name="Tsai W.C."/>
            <person name="Van de Peer Y."/>
            <person name="Liu Z.J."/>
        </authorList>
    </citation>
    <scope>NUCLEOTIDE SEQUENCE [LARGE SCALE GENOMIC DNA]</scope>
    <source>
        <strain evidence="4">Lor287</strain>
    </source>
</reference>
<accession>A0AAP0C1Y7</accession>
<dbReference type="PANTHER" id="PTHR11439">
    <property type="entry name" value="GAG-POL-RELATED RETROTRANSPOSON"/>
    <property type="match status" value="1"/>
</dbReference>
<protein>
    <submittedName>
        <fullName evidence="4">Syntaxin-22</fullName>
    </submittedName>
</protein>